<accession>A0A1M4BL07</accession>
<protein>
    <submittedName>
        <fullName evidence="3">WD-40 repeat protein</fullName>
    </submittedName>
</protein>
<feature type="domain" description="HTH cro/C1-type" evidence="2">
    <location>
        <begin position="21"/>
        <end position="75"/>
    </location>
</feature>
<dbReference type="InterPro" id="IPR010982">
    <property type="entry name" value="Lambda_DNA-bd_dom_sf"/>
</dbReference>
<gene>
    <name evidence="3" type="ORF">BN4615_P11009</name>
</gene>
<dbReference type="GO" id="GO:0003677">
    <property type="term" value="F:DNA binding"/>
    <property type="evidence" value="ECO:0007669"/>
    <property type="project" value="InterPro"/>
</dbReference>
<evidence type="ECO:0000256" key="1">
    <source>
        <dbReference type="SAM" id="MobiDB-lite"/>
    </source>
</evidence>
<dbReference type="EMBL" id="LT559121">
    <property type="protein sequence ID" value="SAP16346.1"/>
    <property type="molecule type" value="Genomic_DNA"/>
</dbReference>
<organism evidence="3">
    <name type="scientific">Nonomuraea gerenzanensis</name>
    <dbReference type="NCBI Taxonomy" id="93944"/>
    <lineage>
        <taxon>Bacteria</taxon>
        <taxon>Bacillati</taxon>
        <taxon>Actinomycetota</taxon>
        <taxon>Actinomycetes</taxon>
        <taxon>Streptosporangiales</taxon>
        <taxon>Streptosporangiaceae</taxon>
        <taxon>Nonomuraea</taxon>
    </lineage>
</organism>
<reference evidence="3" key="1">
    <citation type="submission" date="2016-04" db="EMBL/GenBank/DDBJ databases">
        <authorList>
            <person name="Evans L.H."/>
            <person name="Alamgir A."/>
            <person name="Owens N."/>
            <person name="Weber N.D."/>
            <person name="Virtaneva K."/>
            <person name="Barbian K."/>
            <person name="Babar A."/>
            <person name="Rosenke K."/>
        </authorList>
    </citation>
    <scope>NUCLEOTIDE SEQUENCE</scope>
    <source>
        <strain evidence="3">Nono1</strain>
    </source>
</reference>
<proteinExistence type="predicted"/>
<evidence type="ECO:0000259" key="2">
    <source>
        <dbReference type="PROSITE" id="PS50943"/>
    </source>
</evidence>
<dbReference type="InterPro" id="IPR001387">
    <property type="entry name" value="Cro/C1-type_HTH"/>
</dbReference>
<evidence type="ECO:0000313" key="3">
    <source>
        <dbReference type="EMBL" id="SAP16346.1"/>
    </source>
</evidence>
<dbReference type="SMART" id="SM00530">
    <property type="entry name" value="HTH_XRE"/>
    <property type="match status" value="2"/>
</dbReference>
<sequence>MGRPDNPILNSGPTPELVQRLRTLRHNAGLTLRALKERTGYSIGTLSSALAGEKLPSWSIVSAIVQACGGKPEDVEQQWVAAAAHEALKARPKRDAQAEPGDQHLRLTALFGPAPIPVNAETVEEFMRDIRRVKVWAQDPSVRVLAVKLDVPPSTLQDFLSNKNGTMPSWDMVLNFLRACGVDQDAYGEWGFVWRRLKHQETERRLQQQRAKRPMRVIRGSQQA</sequence>
<name>A0A1M4BL07_9ACTN</name>
<dbReference type="PROSITE" id="PS50943">
    <property type="entry name" value="HTH_CROC1"/>
    <property type="match status" value="1"/>
</dbReference>
<dbReference type="AlphaFoldDB" id="A0A1M4BL07"/>
<dbReference type="CDD" id="cd00093">
    <property type="entry name" value="HTH_XRE"/>
    <property type="match status" value="2"/>
</dbReference>
<dbReference type="Gene3D" id="1.10.260.40">
    <property type="entry name" value="lambda repressor-like DNA-binding domains"/>
    <property type="match status" value="1"/>
</dbReference>
<feature type="region of interest" description="Disordered" evidence="1">
    <location>
        <begin position="205"/>
        <end position="224"/>
    </location>
</feature>
<dbReference type="Pfam" id="PF13560">
    <property type="entry name" value="HTH_31"/>
    <property type="match status" value="1"/>
</dbReference>
<dbReference type="SUPFAM" id="SSF47413">
    <property type="entry name" value="lambda repressor-like DNA-binding domains"/>
    <property type="match status" value="1"/>
</dbReference>